<sequence length="55" mass="5991">MGSAYIGYRPEAEPKLMIAPGLLAASMVLIARRVQSITAVKFTSTVYLHERVPSV</sequence>
<dbReference type="AlphaFoldDB" id="I3SYR2"/>
<dbReference type="EMBL" id="BT145610">
    <property type="protein sequence ID" value="AFK45404.1"/>
    <property type="molecule type" value="mRNA"/>
</dbReference>
<name>I3SYR2_LOTJA</name>
<proteinExistence type="evidence at transcript level"/>
<protein>
    <submittedName>
        <fullName evidence="1">Uncharacterized protein</fullName>
    </submittedName>
</protein>
<organism evidence="1">
    <name type="scientific">Lotus japonicus</name>
    <name type="common">Lotus corniculatus var. japonicus</name>
    <dbReference type="NCBI Taxonomy" id="34305"/>
    <lineage>
        <taxon>Eukaryota</taxon>
        <taxon>Viridiplantae</taxon>
        <taxon>Streptophyta</taxon>
        <taxon>Embryophyta</taxon>
        <taxon>Tracheophyta</taxon>
        <taxon>Spermatophyta</taxon>
        <taxon>Magnoliopsida</taxon>
        <taxon>eudicotyledons</taxon>
        <taxon>Gunneridae</taxon>
        <taxon>Pentapetalae</taxon>
        <taxon>rosids</taxon>
        <taxon>fabids</taxon>
        <taxon>Fabales</taxon>
        <taxon>Fabaceae</taxon>
        <taxon>Papilionoideae</taxon>
        <taxon>50 kb inversion clade</taxon>
        <taxon>NPAAA clade</taxon>
        <taxon>Hologalegina</taxon>
        <taxon>robinioid clade</taxon>
        <taxon>Loteae</taxon>
        <taxon>Lotus</taxon>
    </lineage>
</organism>
<reference evidence="1" key="1">
    <citation type="submission" date="2012-05" db="EMBL/GenBank/DDBJ databases">
        <authorList>
            <person name="Krishnakumar V."/>
            <person name="Cheung F."/>
            <person name="Xiao Y."/>
            <person name="Chan A."/>
            <person name="Moskal W.A."/>
            <person name="Town C.D."/>
        </authorList>
    </citation>
    <scope>NUCLEOTIDE SEQUENCE</scope>
</reference>
<evidence type="ECO:0000313" key="1">
    <source>
        <dbReference type="EMBL" id="AFK45404.1"/>
    </source>
</evidence>
<accession>I3SYR2</accession>